<dbReference type="InterPro" id="IPR002491">
    <property type="entry name" value="ABC_transptr_periplasmic_BD"/>
</dbReference>
<dbReference type="RefSeq" id="WP_205187759.1">
    <property type="nucleotide sequence ID" value="NZ_JAFBFC010000004.1"/>
</dbReference>
<protein>
    <submittedName>
        <fullName evidence="6">Iron complex transport system substrate-binding protein</fullName>
    </submittedName>
</protein>
<dbReference type="InterPro" id="IPR054828">
    <property type="entry name" value="Vit_B12_bind_prot"/>
</dbReference>
<keyword evidence="2 4" id="KW-0732">Signal</keyword>
<dbReference type="NCBIfam" id="NF038402">
    <property type="entry name" value="TroA_like"/>
    <property type="match status" value="1"/>
</dbReference>
<comment type="similarity">
    <text evidence="1">Belongs to the bacterial solute-binding protein 8 family.</text>
</comment>
<dbReference type="PROSITE" id="PS50983">
    <property type="entry name" value="FE_B12_PBP"/>
    <property type="match status" value="1"/>
</dbReference>
<evidence type="ECO:0000259" key="5">
    <source>
        <dbReference type="PROSITE" id="PS50983"/>
    </source>
</evidence>
<keyword evidence="7" id="KW-1185">Reference proteome</keyword>
<evidence type="ECO:0000256" key="2">
    <source>
        <dbReference type="ARBA" id="ARBA00022729"/>
    </source>
</evidence>
<proteinExistence type="inferred from homology"/>
<feature type="domain" description="Fe/B12 periplasmic-binding" evidence="5">
    <location>
        <begin position="64"/>
        <end position="318"/>
    </location>
</feature>
<evidence type="ECO:0000313" key="7">
    <source>
        <dbReference type="Proteomes" id="UP000809829"/>
    </source>
</evidence>
<dbReference type="InterPro" id="IPR050902">
    <property type="entry name" value="ABC_Transporter_SBP"/>
</dbReference>
<dbReference type="Proteomes" id="UP000809829">
    <property type="component" value="Unassembled WGS sequence"/>
</dbReference>
<sequence>MKKQFSIGSLLLMIMMSILIGCTNEKPVSQSKESNTIVEETSAFPVTLTDDVGEEVIIEQKPERIVSLLPSTTEIIFSLGLDKEVVGVSDYCNYPEATEKLEKVGAQQMNLEKILELSPDLILLQDYHYTNSLDSVKQLKDAGINVMIIKSGQSFEDVYESISLLGKATGQTEEANEVVGKMKQEMDEMKEKAKAITEEKKVWVEVSPQPDIFTTGTNTFMHEMLETIQAENVAGDQEGWIKMNEEQAVSLNPDVIITTYGYYIENPEQQVYSRQGWAEVPAVKNKQVFDVNNDTVTRPGPRLVEGVETLGKLIYPDVFTE</sequence>
<evidence type="ECO:0000256" key="4">
    <source>
        <dbReference type="SAM" id="SignalP"/>
    </source>
</evidence>
<dbReference type="PANTHER" id="PTHR30535">
    <property type="entry name" value="VITAMIN B12-BINDING PROTEIN"/>
    <property type="match status" value="1"/>
</dbReference>
<evidence type="ECO:0000256" key="3">
    <source>
        <dbReference type="SAM" id="Coils"/>
    </source>
</evidence>
<feature type="signal peptide" evidence="4">
    <location>
        <begin position="1"/>
        <end position="21"/>
    </location>
</feature>
<accession>A0ABS2QXA2</accession>
<dbReference type="Gene3D" id="3.40.50.1980">
    <property type="entry name" value="Nitrogenase molybdenum iron protein domain"/>
    <property type="match status" value="2"/>
</dbReference>
<keyword evidence="3" id="KW-0175">Coiled coil</keyword>
<comment type="caution">
    <text evidence="6">The sequence shown here is derived from an EMBL/GenBank/DDBJ whole genome shotgun (WGS) entry which is preliminary data.</text>
</comment>
<reference evidence="6 7" key="1">
    <citation type="submission" date="2021-01" db="EMBL/GenBank/DDBJ databases">
        <title>Genomic Encyclopedia of Type Strains, Phase IV (KMG-IV): sequencing the most valuable type-strain genomes for metagenomic binning, comparative biology and taxonomic classification.</title>
        <authorList>
            <person name="Goeker M."/>
        </authorList>
    </citation>
    <scope>NUCLEOTIDE SEQUENCE [LARGE SCALE GENOMIC DNA]</scope>
    <source>
        <strain evidence="6 7">DSM 104297</strain>
    </source>
</reference>
<gene>
    <name evidence="6" type="ORF">JOC83_002652</name>
</gene>
<dbReference type="PROSITE" id="PS51257">
    <property type="entry name" value="PROKAR_LIPOPROTEIN"/>
    <property type="match status" value="1"/>
</dbReference>
<organism evidence="6 7">
    <name type="scientific">Priestia iocasae</name>
    <dbReference type="NCBI Taxonomy" id="2291674"/>
    <lineage>
        <taxon>Bacteria</taxon>
        <taxon>Bacillati</taxon>
        <taxon>Bacillota</taxon>
        <taxon>Bacilli</taxon>
        <taxon>Bacillales</taxon>
        <taxon>Bacillaceae</taxon>
        <taxon>Priestia</taxon>
    </lineage>
</organism>
<dbReference type="SUPFAM" id="SSF53807">
    <property type="entry name" value="Helical backbone' metal receptor"/>
    <property type="match status" value="1"/>
</dbReference>
<name>A0ABS2QXA2_9BACI</name>
<evidence type="ECO:0000313" key="6">
    <source>
        <dbReference type="EMBL" id="MBM7703803.1"/>
    </source>
</evidence>
<feature type="chain" id="PRO_5045205201" evidence="4">
    <location>
        <begin position="22"/>
        <end position="321"/>
    </location>
</feature>
<dbReference type="CDD" id="cd01143">
    <property type="entry name" value="YvrC"/>
    <property type="match status" value="1"/>
</dbReference>
<dbReference type="EMBL" id="JAFBFC010000004">
    <property type="protein sequence ID" value="MBM7703803.1"/>
    <property type="molecule type" value="Genomic_DNA"/>
</dbReference>
<evidence type="ECO:0000256" key="1">
    <source>
        <dbReference type="ARBA" id="ARBA00008814"/>
    </source>
</evidence>
<dbReference type="Pfam" id="PF01497">
    <property type="entry name" value="Peripla_BP_2"/>
    <property type="match status" value="1"/>
</dbReference>
<feature type="coiled-coil region" evidence="3">
    <location>
        <begin position="172"/>
        <end position="199"/>
    </location>
</feature>
<dbReference type="PANTHER" id="PTHR30535:SF34">
    <property type="entry name" value="MOLYBDATE-BINDING PROTEIN MOLA"/>
    <property type="match status" value="1"/>
</dbReference>